<evidence type="ECO:0000313" key="2">
    <source>
        <dbReference type="Proteomes" id="UP000612899"/>
    </source>
</evidence>
<protein>
    <submittedName>
        <fullName evidence="1">Uncharacterized protein</fullName>
    </submittedName>
</protein>
<dbReference type="Proteomes" id="UP000612899">
    <property type="component" value="Unassembled WGS sequence"/>
</dbReference>
<name>A0A8J3Q6Q8_9ACTN</name>
<proteinExistence type="predicted"/>
<dbReference type="AlphaFoldDB" id="A0A8J3Q6Q8"/>
<comment type="caution">
    <text evidence="1">The sequence shown here is derived from an EMBL/GenBank/DDBJ whole genome shotgun (WGS) entry which is preliminary data.</text>
</comment>
<evidence type="ECO:0000313" key="1">
    <source>
        <dbReference type="EMBL" id="GIH04861.1"/>
    </source>
</evidence>
<dbReference type="EMBL" id="BONY01000015">
    <property type="protein sequence ID" value="GIH04861.1"/>
    <property type="molecule type" value="Genomic_DNA"/>
</dbReference>
<gene>
    <name evidence="1" type="ORF">Rhe02_29280</name>
</gene>
<keyword evidence="2" id="KW-1185">Reference proteome</keyword>
<accession>A0A8J3Q6Q8</accession>
<organism evidence="1 2">
    <name type="scientific">Rhizocola hellebori</name>
    <dbReference type="NCBI Taxonomy" id="1392758"/>
    <lineage>
        <taxon>Bacteria</taxon>
        <taxon>Bacillati</taxon>
        <taxon>Actinomycetota</taxon>
        <taxon>Actinomycetes</taxon>
        <taxon>Micromonosporales</taxon>
        <taxon>Micromonosporaceae</taxon>
        <taxon>Rhizocola</taxon>
    </lineage>
</organism>
<reference evidence="1" key="1">
    <citation type="submission" date="2021-01" db="EMBL/GenBank/DDBJ databases">
        <title>Whole genome shotgun sequence of Rhizocola hellebori NBRC 109834.</title>
        <authorList>
            <person name="Komaki H."/>
            <person name="Tamura T."/>
        </authorList>
    </citation>
    <scope>NUCLEOTIDE SEQUENCE</scope>
    <source>
        <strain evidence="1">NBRC 109834</strain>
    </source>
</reference>
<sequence length="415" mass="45830">MSVVSTELAQQVADTILLEGYVLYPYRASAQKNQIRWQFGVIFPSGHDEPHRQVTECLIELGDKAELDLVLRFLQLQRRWSEPVWDEGVLREVPAWVALDPAGVDVTIPFTIDAGVDSDGTTTRQRWPLSGEVHVTGYPLEGPYGLMRLRIEVTNTSGCDPAPLDRPDLLRHSLITAHSLLAVTGATFVSLLEPPEWAKPAVASCVNEHTFPVLVGEGRTDVMLSSPIILYDYPQIAPESPGDLCDATEMDEMLVLRTLTLTDDEKHEARATDARSAEIIDRVESMPPELLDRLHGAIRYLRRVGEPEAATVPVPWWDPGADSSVSPETDRIAVPGGEAGRGSRVRLRPRESGTDAQDMFLRDRTALVEAVLSDVDGATHLAVTLEDDPAGDLLQWQGRYLYFSPEEVELLGDNA</sequence>